<proteinExistence type="predicted"/>
<keyword evidence="2" id="KW-1185">Reference proteome</keyword>
<reference evidence="1 2" key="1">
    <citation type="submission" date="2018-07" db="EMBL/GenBank/DDBJ databases">
        <title>The genomes of Aspergillus section Nigri reveals drivers in fungal speciation.</title>
        <authorList>
            <consortium name="DOE Joint Genome Institute"/>
            <person name="Vesth T.C."/>
            <person name="Nybo J."/>
            <person name="Theobald S."/>
            <person name="Brandl J."/>
            <person name="Frisvad J.C."/>
            <person name="Nielsen K.F."/>
            <person name="Lyhne E.K."/>
            <person name="Kogle M.E."/>
            <person name="Kuo A."/>
            <person name="Riley R."/>
            <person name="Clum A."/>
            <person name="Nolan M."/>
            <person name="Lipzen A."/>
            <person name="Salamov A."/>
            <person name="Henrissat B."/>
            <person name="Wiebenga A."/>
            <person name="De vries R.P."/>
            <person name="Grigoriev I.V."/>
            <person name="Mortensen U.H."/>
            <person name="Andersen M.R."/>
            <person name="Baker S.E."/>
        </authorList>
    </citation>
    <scope>NUCLEOTIDE SEQUENCE [LARGE SCALE GENOMIC DNA]</scope>
    <source>
        <strain evidence="1 2">CBS 139.54b</strain>
    </source>
</reference>
<protein>
    <recommendedName>
        <fullName evidence="3">Fungal N-terminal domain-containing protein</fullName>
    </recommendedName>
</protein>
<evidence type="ECO:0000313" key="1">
    <source>
        <dbReference type="EMBL" id="RDH37713.1"/>
    </source>
</evidence>
<dbReference type="EMBL" id="KZ852035">
    <property type="protein sequence ID" value="RDH37713.1"/>
    <property type="molecule type" value="Genomic_DNA"/>
</dbReference>
<organism evidence="1 2">
    <name type="scientific">Aspergillus welwitschiae</name>
    <dbReference type="NCBI Taxonomy" id="1341132"/>
    <lineage>
        <taxon>Eukaryota</taxon>
        <taxon>Fungi</taxon>
        <taxon>Dikarya</taxon>
        <taxon>Ascomycota</taxon>
        <taxon>Pezizomycotina</taxon>
        <taxon>Eurotiomycetes</taxon>
        <taxon>Eurotiomycetidae</taxon>
        <taxon>Eurotiales</taxon>
        <taxon>Aspergillaceae</taxon>
        <taxon>Aspergillus</taxon>
        <taxon>Aspergillus subgen. Circumdati</taxon>
    </lineage>
</organism>
<dbReference type="RefSeq" id="XP_026630735.1">
    <property type="nucleotide sequence ID" value="XM_026770659.1"/>
</dbReference>
<dbReference type="GeneID" id="38139015"/>
<name>A0A3F3QEQ0_9EURO</name>
<sequence>MDPLSISSSVIAIATLAAQVCSKLSELRTLYKRLPGRLHAVNIEVADLGVLLLEFAFVAIVYKLTAACRAGRAPISIHIRAGTDRFRAKYDNKYTDGDFADCLRQRPDFTEKLAIAVDELLSVINQQPVADQSSDSLMEAGFFYCFPSRVNSRLEDMLQERSSAASSDGSFADVSEYLSIC</sequence>
<evidence type="ECO:0000313" key="2">
    <source>
        <dbReference type="Proteomes" id="UP000253729"/>
    </source>
</evidence>
<evidence type="ECO:0008006" key="3">
    <source>
        <dbReference type="Google" id="ProtNLM"/>
    </source>
</evidence>
<dbReference type="Proteomes" id="UP000253729">
    <property type="component" value="Unassembled WGS sequence"/>
</dbReference>
<dbReference type="AlphaFoldDB" id="A0A3F3QEQ0"/>
<gene>
    <name evidence="1" type="ORF">BDQ94DRAFT_166873</name>
</gene>
<accession>A0A3F3QEQ0</accession>